<feature type="coiled-coil region" evidence="1">
    <location>
        <begin position="57"/>
        <end position="91"/>
    </location>
</feature>
<organism evidence="3 4">
    <name type="scientific">Brevifollis gellanilyticus</name>
    <dbReference type="NCBI Taxonomy" id="748831"/>
    <lineage>
        <taxon>Bacteria</taxon>
        <taxon>Pseudomonadati</taxon>
        <taxon>Verrucomicrobiota</taxon>
        <taxon>Verrucomicrobiia</taxon>
        <taxon>Verrucomicrobiales</taxon>
        <taxon>Verrucomicrobiaceae</taxon>
    </lineage>
</organism>
<sequence>MSPKNGAPVEVKTAPVAPVEPSPLLEATLPTDQPDTAPQINILVEPKPSAPPKPATMEGLRQQIALLEGQVEYLQGQVGALQDENAQLLQKLGTLGMKGVAKLDPLPPLPMDEPPDFVGLGIELMKFRQIQALPIPTTGVSQAEVEKAILAWLRQQQPEDEGPRFALALAALGWIPKPVDPLPLQASVLALNLGGWYDTASGTLLVVDEKAVPGKPAPDRPMAVAFGQLLREYGSTLYPAPGRPPLTTDERLARLALITGDAALTRFLYSIQNPIPQSPTDLPAEDPDHPLNQIPMPMYLKELSLFPFAKGLEFAQALHSAGLYPQLNASYSRPPTSCGEIIEPERFLDPERLPPARVDLPNIEIGGETPYWDDRLGRFATFTALRTYNSDEEAGLATRGQKGDRLLAYAAPNHKRDHAVWQSLFMTFENSTAFFKAMRSCVTQRYDAKPEVDEPGKVTLKADDRHVRILSTHGGQGVMLIDAATAEFADAAEKAASSLR</sequence>
<evidence type="ECO:0000256" key="1">
    <source>
        <dbReference type="SAM" id="Coils"/>
    </source>
</evidence>
<accession>A0A512M650</accession>
<gene>
    <name evidence="3" type="ORF">BGE01nite_15060</name>
</gene>
<name>A0A512M650_9BACT</name>
<dbReference type="EMBL" id="BKAG01000008">
    <property type="protein sequence ID" value="GEP42215.1"/>
    <property type="molecule type" value="Genomic_DNA"/>
</dbReference>
<keyword evidence="4" id="KW-1185">Reference proteome</keyword>
<dbReference type="AlphaFoldDB" id="A0A512M650"/>
<dbReference type="Proteomes" id="UP000321577">
    <property type="component" value="Unassembled WGS sequence"/>
</dbReference>
<reference evidence="3 4" key="1">
    <citation type="submission" date="2019-07" db="EMBL/GenBank/DDBJ databases">
        <title>Whole genome shotgun sequence of Brevifollis gellanilyticus NBRC 108608.</title>
        <authorList>
            <person name="Hosoyama A."/>
            <person name="Uohara A."/>
            <person name="Ohji S."/>
            <person name="Ichikawa N."/>
        </authorList>
    </citation>
    <scope>NUCLEOTIDE SEQUENCE [LARGE SCALE GENOMIC DNA]</scope>
    <source>
        <strain evidence="3 4">NBRC 108608</strain>
    </source>
</reference>
<evidence type="ECO:0000256" key="2">
    <source>
        <dbReference type="SAM" id="MobiDB-lite"/>
    </source>
</evidence>
<keyword evidence="1" id="KW-0175">Coiled coil</keyword>
<proteinExistence type="predicted"/>
<protein>
    <submittedName>
        <fullName evidence="3">Uncharacterized protein</fullName>
    </submittedName>
</protein>
<feature type="region of interest" description="Disordered" evidence="2">
    <location>
        <begin position="1"/>
        <end position="35"/>
    </location>
</feature>
<evidence type="ECO:0000313" key="4">
    <source>
        <dbReference type="Proteomes" id="UP000321577"/>
    </source>
</evidence>
<comment type="caution">
    <text evidence="3">The sequence shown here is derived from an EMBL/GenBank/DDBJ whole genome shotgun (WGS) entry which is preliminary data.</text>
</comment>
<evidence type="ECO:0000313" key="3">
    <source>
        <dbReference type="EMBL" id="GEP42215.1"/>
    </source>
</evidence>